<keyword evidence="2" id="KW-0812">Transmembrane</keyword>
<evidence type="ECO:0000313" key="4">
    <source>
        <dbReference type="Proteomes" id="UP001501442"/>
    </source>
</evidence>
<accession>A0ABP8UQP7</accession>
<keyword evidence="2" id="KW-1133">Transmembrane helix</keyword>
<keyword evidence="4" id="KW-1185">Reference proteome</keyword>
<evidence type="ECO:0000256" key="1">
    <source>
        <dbReference type="SAM" id="MobiDB-lite"/>
    </source>
</evidence>
<sequence length="243" mass="26062">MAGFPPGQAPQYPPYIPPPPEPRRRKKWPWLVAAMAGAAVLATGAVVAVVVASGDHRPTEITRLGKVSEMLKPATLSKYAAPAHCIEGTSFQVDVLHRQGLCTGYGVTPTGQQGDFMVSIDAYLPASGRSAKRAESAAHQFLLDNRHSFLNEKEYARVTGAHPLAGLGDEAFMINLINDDGDKALAKLLVRWRNAFILIDYGASNKSSTDPGDPNFMKRTPASPQYTEAAATAAAHDVLDAIR</sequence>
<feature type="region of interest" description="Disordered" evidence="1">
    <location>
        <begin position="1"/>
        <end position="20"/>
    </location>
</feature>
<proteinExistence type="predicted"/>
<reference evidence="4" key="1">
    <citation type="journal article" date="2019" name="Int. J. Syst. Evol. Microbiol.">
        <title>The Global Catalogue of Microorganisms (GCM) 10K type strain sequencing project: providing services to taxonomists for standard genome sequencing and annotation.</title>
        <authorList>
            <consortium name="The Broad Institute Genomics Platform"/>
            <consortium name="The Broad Institute Genome Sequencing Center for Infectious Disease"/>
            <person name="Wu L."/>
            <person name="Ma J."/>
        </authorList>
    </citation>
    <scope>NUCLEOTIDE SEQUENCE [LARGE SCALE GENOMIC DNA]</scope>
    <source>
        <strain evidence="4">JCM 17939</strain>
    </source>
</reference>
<name>A0ABP8UQP7_9ACTN</name>
<dbReference type="RefSeq" id="WP_345440101.1">
    <property type="nucleotide sequence ID" value="NZ_BAABHK010000019.1"/>
</dbReference>
<comment type="caution">
    <text evidence="3">The sequence shown here is derived from an EMBL/GenBank/DDBJ whole genome shotgun (WGS) entry which is preliminary data.</text>
</comment>
<feature type="compositionally biased region" description="Pro residues" evidence="1">
    <location>
        <begin position="7"/>
        <end position="20"/>
    </location>
</feature>
<feature type="transmembrane region" description="Helical" evidence="2">
    <location>
        <begin position="30"/>
        <end position="52"/>
    </location>
</feature>
<organism evidence="3 4">
    <name type="scientific">Actinoallomurus vinaceus</name>
    <dbReference type="NCBI Taxonomy" id="1080074"/>
    <lineage>
        <taxon>Bacteria</taxon>
        <taxon>Bacillati</taxon>
        <taxon>Actinomycetota</taxon>
        <taxon>Actinomycetes</taxon>
        <taxon>Streptosporangiales</taxon>
        <taxon>Thermomonosporaceae</taxon>
        <taxon>Actinoallomurus</taxon>
    </lineage>
</organism>
<protein>
    <submittedName>
        <fullName evidence="3">Uncharacterized protein</fullName>
    </submittedName>
</protein>
<evidence type="ECO:0000313" key="3">
    <source>
        <dbReference type="EMBL" id="GAA4637143.1"/>
    </source>
</evidence>
<keyword evidence="2" id="KW-0472">Membrane</keyword>
<gene>
    <name evidence="3" type="ORF">GCM10023196_089750</name>
</gene>
<dbReference type="EMBL" id="BAABHK010000019">
    <property type="protein sequence ID" value="GAA4637143.1"/>
    <property type="molecule type" value="Genomic_DNA"/>
</dbReference>
<dbReference type="Proteomes" id="UP001501442">
    <property type="component" value="Unassembled WGS sequence"/>
</dbReference>
<evidence type="ECO:0000256" key="2">
    <source>
        <dbReference type="SAM" id="Phobius"/>
    </source>
</evidence>